<keyword evidence="1" id="KW-0472">Membrane</keyword>
<gene>
    <name evidence="3" type="ORF">EPJ79_09170</name>
</gene>
<reference evidence="3 4" key="1">
    <citation type="journal article" date="1992" name="Lakartidningen">
        <title>[Penicillin V and not amoxicillin is the first choice preparation in acute otitis].</title>
        <authorList>
            <person name="Kamme C."/>
            <person name="Lundgren K."/>
            <person name="Prellner K."/>
        </authorList>
    </citation>
    <scope>NUCLEOTIDE SEQUENCE [LARGE SCALE GENOMIC DNA]</scope>
    <source>
        <strain evidence="3 4">513A</strain>
    </source>
</reference>
<dbReference type="SUPFAM" id="SSF50199">
    <property type="entry name" value="Staphylococcal nuclease"/>
    <property type="match status" value="1"/>
</dbReference>
<evidence type="ECO:0000313" key="4">
    <source>
        <dbReference type="Proteomes" id="UP000324638"/>
    </source>
</evidence>
<dbReference type="Proteomes" id="UP000324638">
    <property type="component" value="Unassembled WGS sequence"/>
</dbReference>
<dbReference type="RefSeq" id="WP_147739263.1">
    <property type="nucleotide sequence ID" value="NZ_SAXU01000001.1"/>
</dbReference>
<proteinExistence type="predicted"/>
<name>A0A5C8D771_9SPIR</name>
<keyword evidence="1" id="KW-0812">Transmembrane</keyword>
<dbReference type="EMBL" id="SAXU01000001">
    <property type="protein sequence ID" value="TXJ21275.1"/>
    <property type="molecule type" value="Genomic_DNA"/>
</dbReference>
<comment type="caution">
    <text evidence="3">The sequence shown here is derived from an EMBL/GenBank/DDBJ whole genome shotgun (WGS) entry which is preliminary data.</text>
</comment>
<dbReference type="InterPro" id="IPR035437">
    <property type="entry name" value="SNase_OB-fold_sf"/>
</dbReference>
<feature type="transmembrane region" description="Helical" evidence="1">
    <location>
        <begin position="7"/>
        <end position="24"/>
    </location>
</feature>
<dbReference type="AlphaFoldDB" id="A0A5C8D771"/>
<protein>
    <submittedName>
        <fullName evidence="3">Thermonuclease family protein</fullName>
    </submittedName>
</protein>
<evidence type="ECO:0000313" key="3">
    <source>
        <dbReference type="EMBL" id="TXJ21275.1"/>
    </source>
</evidence>
<sequence length="300" mass="35613">MKKNIKLKILIIVLIIFASFFIIIKNINLSNSKNLFIDFQSISSLIENNKTGIIYDYLKYRDKVYCIDYNNNLSEKNKTYINNHFPSIKFINKFQFFLYSKLFKQKIMCYVNDFNLIEYLKRNNIKYCKVVLNINEITAKEYLNLRDKDNARIFLSITNKDYYNSYKYAVKLNKKYIIVLDGDTIKYKNKRYRFIGFDAPELNQNYGENAKSYVINSINNADKIYMLIDSYDLFDRILCHIIIDGEPLAYSMIKEKYAKETIIKYGDSGFSTIASNIVYLSKFQGRRAFIDPAVFRKTNY</sequence>
<organism evidence="3 4">
    <name type="scientific">Brachyspira aalborgi</name>
    <dbReference type="NCBI Taxonomy" id="29522"/>
    <lineage>
        <taxon>Bacteria</taxon>
        <taxon>Pseudomonadati</taxon>
        <taxon>Spirochaetota</taxon>
        <taxon>Spirochaetia</taxon>
        <taxon>Brachyspirales</taxon>
        <taxon>Brachyspiraceae</taxon>
        <taxon>Brachyspira</taxon>
    </lineage>
</organism>
<dbReference type="Gene3D" id="2.40.50.90">
    <property type="match status" value="1"/>
</dbReference>
<evidence type="ECO:0000259" key="2">
    <source>
        <dbReference type="Pfam" id="PF00565"/>
    </source>
</evidence>
<accession>A0A5C8D771</accession>
<keyword evidence="1" id="KW-1133">Transmembrane helix</keyword>
<dbReference type="InterPro" id="IPR016071">
    <property type="entry name" value="Staphylococal_nuclease_OB-fold"/>
</dbReference>
<feature type="domain" description="TNase-like" evidence="2">
    <location>
        <begin position="193"/>
        <end position="260"/>
    </location>
</feature>
<evidence type="ECO:0000256" key="1">
    <source>
        <dbReference type="SAM" id="Phobius"/>
    </source>
</evidence>
<dbReference type="Pfam" id="PF00565">
    <property type="entry name" value="SNase"/>
    <property type="match status" value="1"/>
</dbReference>